<feature type="transmembrane region" description="Helical" evidence="1">
    <location>
        <begin position="301"/>
        <end position="320"/>
    </location>
</feature>
<evidence type="ECO:0000256" key="1">
    <source>
        <dbReference type="SAM" id="Phobius"/>
    </source>
</evidence>
<organism evidence="2 3">
    <name type="scientific">Stenotrophomonas tumulicola</name>
    <dbReference type="NCBI Taxonomy" id="1685415"/>
    <lineage>
        <taxon>Bacteria</taxon>
        <taxon>Pseudomonadati</taxon>
        <taxon>Pseudomonadota</taxon>
        <taxon>Gammaproteobacteria</taxon>
        <taxon>Lysobacterales</taxon>
        <taxon>Lysobacteraceae</taxon>
        <taxon>Stenotrophomonas</taxon>
    </lineage>
</organism>
<evidence type="ECO:0000313" key="2">
    <source>
        <dbReference type="EMBL" id="MBA8683209.1"/>
    </source>
</evidence>
<evidence type="ECO:0000313" key="3">
    <source>
        <dbReference type="Proteomes" id="UP000547058"/>
    </source>
</evidence>
<evidence type="ECO:0008006" key="4">
    <source>
        <dbReference type="Google" id="ProtNLM"/>
    </source>
</evidence>
<feature type="transmembrane region" description="Helical" evidence="1">
    <location>
        <begin position="126"/>
        <end position="145"/>
    </location>
</feature>
<dbReference type="EMBL" id="JACGXS010000009">
    <property type="protein sequence ID" value="MBA8683209.1"/>
    <property type="molecule type" value="Genomic_DNA"/>
</dbReference>
<feature type="transmembrane region" description="Helical" evidence="1">
    <location>
        <begin position="151"/>
        <end position="169"/>
    </location>
</feature>
<feature type="transmembrane region" description="Helical" evidence="1">
    <location>
        <begin position="100"/>
        <end position="119"/>
    </location>
</feature>
<keyword evidence="1" id="KW-0812">Transmembrane</keyword>
<keyword evidence="1" id="KW-0472">Membrane</keyword>
<sequence length="460" mass="50270">MTSSVNVERRVAPSAATIAVGVALLALVARLLYIQFYAVPVPYWDQWDGEAAFLLKPWIDGTLQWADLIRTHNEHRILPTRLVTLGSYLVTGQWNNMYEARVSALVYCFIPALLVWHALRDERRSRLDWLVVLVALAAAVLPFAWENILVGFQSQFYFLILASLLAVGLAARQHENIIAIAGAVALSIFATLTMASGMLTPVAVGATYVLACICLPGRRWPALGAVVMLAAIAVAGYLAIPVIPEHRTLQAQGALEFIDAVSHVLGWPVSKYHLAVVALWLPSVLMISRMLLRRQASRSELVMAGLCIWSALQGAAIAYGRGHGMEAPTSRYTELFIPGLFGNAWFAVQLLRTMVRPSAVRTGAALVAAAFAVTFTAGMLRHVPADMAMVRERAELGQIQQRNVLRYLTSNDPSALQVEYQHIPYPDAGRLKALLDDPALRGALFVKVVPAEGREAAPVH</sequence>
<keyword evidence="1" id="KW-1133">Transmembrane helix</keyword>
<name>A0A7W3IK11_9GAMM</name>
<gene>
    <name evidence="2" type="ORF">H4O11_15520</name>
</gene>
<protein>
    <recommendedName>
        <fullName evidence="4">Transmembrane protein</fullName>
    </recommendedName>
</protein>
<feature type="transmembrane region" description="Helical" evidence="1">
    <location>
        <begin position="222"/>
        <end position="240"/>
    </location>
</feature>
<proteinExistence type="predicted"/>
<comment type="caution">
    <text evidence="2">The sequence shown here is derived from an EMBL/GenBank/DDBJ whole genome shotgun (WGS) entry which is preliminary data.</text>
</comment>
<dbReference type="AlphaFoldDB" id="A0A7W3IK11"/>
<feature type="transmembrane region" description="Helical" evidence="1">
    <location>
        <begin position="363"/>
        <end position="383"/>
    </location>
</feature>
<feature type="transmembrane region" description="Helical" evidence="1">
    <location>
        <begin position="332"/>
        <end position="351"/>
    </location>
</feature>
<feature type="transmembrane region" description="Helical" evidence="1">
    <location>
        <begin position="176"/>
        <end position="192"/>
    </location>
</feature>
<dbReference type="Proteomes" id="UP000547058">
    <property type="component" value="Unassembled WGS sequence"/>
</dbReference>
<dbReference type="RefSeq" id="WP_182340428.1">
    <property type="nucleotide sequence ID" value="NZ_JACGXS010000009.1"/>
</dbReference>
<keyword evidence="3" id="KW-1185">Reference proteome</keyword>
<accession>A0A7W3IK11</accession>
<feature type="transmembrane region" description="Helical" evidence="1">
    <location>
        <begin position="12"/>
        <end position="33"/>
    </location>
</feature>
<reference evidence="2 3" key="1">
    <citation type="submission" date="2020-08" db="EMBL/GenBank/DDBJ databases">
        <title>Stenotrophomonas tumulicola JCM 30961.</title>
        <authorList>
            <person name="Deng Y."/>
        </authorList>
    </citation>
    <scope>NUCLEOTIDE SEQUENCE [LARGE SCALE GENOMIC DNA]</scope>
    <source>
        <strain evidence="2 3">JCM 30961</strain>
    </source>
</reference>